<feature type="region of interest" description="Disordered" evidence="1">
    <location>
        <begin position="220"/>
        <end position="268"/>
    </location>
</feature>
<feature type="region of interest" description="Disordered" evidence="1">
    <location>
        <begin position="92"/>
        <end position="166"/>
    </location>
</feature>
<dbReference type="GeneID" id="33572202"/>
<organism evidence="2 3">
    <name type="scientific">Lobosporangium transversale</name>
    <dbReference type="NCBI Taxonomy" id="64571"/>
    <lineage>
        <taxon>Eukaryota</taxon>
        <taxon>Fungi</taxon>
        <taxon>Fungi incertae sedis</taxon>
        <taxon>Mucoromycota</taxon>
        <taxon>Mortierellomycotina</taxon>
        <taxon>Mortierellomycetes</taxon>
        <taxon>Mortierellales</taxon>
        <taxon>Mortierellaceae</taxon>
        <taxon>Lobosporangium</taxon>
    </lineage>
</organism>
<feature type="region of interest" description="Disordered" evidence="1">
    <location>
        <begin position="726"/>
        <end position="772"/>
    </location>
</feature>
<dbReference type="OrthoDB" id="21608at2759"/>
<feature type="region of interest" description="Disordered" evidence="1">
    <location>
        <begin position="382"/>
        <end position="416"/>
    </location>
</feature>
<feature type="compositionally biased region" description="Low complexity" evidence="1">
    <location>
        <begin position="238"/>
        <end position="255"/>
    </location>
</feature>
<proteinExistence type="predicted"/>
<keyword evidence="3" id="KW-1185">Reference proteome</keyword>
<feature type="compositionally biased region" description="Low complexity" evidence="1">
    <location>
        <begin position="96"/>
        <end position="114"/>
    </location>
</feature>
<protein>
    <submittedName>
        <fullName evidence="2">Uncharacterized protein</fullName>
    </submittedName>
</protein>
<dbReference type="Proteomes" id="UP000193648">
    <property type="component" value="Unassembled WGS sequence"/>
</dbReference>
<feature type="region of interest" description="Disordered" evidence="1">
    <location>
        <begin position="662"/>
        <end position="703"/>
    </location>
</feature>
<feature type="region of interest" description="Disordered" evidence="1">
    <location>
        <begin position="601"/>
        <end position="620"/>
    </location>
</feature>
<feature type="compositionally biased region" description="Pro residues" evidence="1">
    <location>
        <begin position="675"/>
        <end position="686"/>
    </location>
</feature>
<sequence length="772" mass="84931">MGLPVGRNLEDELMTKIKRLFDRILDTVNKENPSYTFDFEQLVDCFDENDPFTRRVFDFLVKETALRYRGSHPNARSQPRPHTIHHYAMPDNRALNSIGNNDNSTDISSNSNNSLGPVSIATHRHHYHAQRSSGSTSSSERDLTLRSTTSAAGSPITSENAPTSSSSGAALRYLLANQGFGSSSSRRARMAQRSLSQSLYTYQQGQSSLLGAMSALSNSSFTENGGSAQNRTQQDNEGTSGSSGSTSVTDVTASAIGSLRRPSRRGETLERQRAFIFRPPSRAGDLSTSMESAPDSFRIEGWNPSTSSISFTSEVYEPASGEMHGVRSMRNMQEHFAQELRQEHIRQFYIQTLQARGRQRQQQASQQSPLQEAYRRLHGEHVLPSEDSSQQSQQQQQQQQQQSYQAFQRSQTPHQPRYQLRENGLMLVQYPPSSPSSTTTSESTINRDASQSALSTSSSSLGSGLQAPLEERYLEFSDSTERGRAAMRNALATGLNIEEDHQILLTGEMSRRRRRRVIGRFSNMNGSPDIASDNSSAIISQSQQEQDLGQEGPQGQDQSSSTGSTELTNESSLEPSSSHSELHRSRQQSTEDTVTFEDHNCPAITISSPNNQPITSQPTTSIPTLMLNHIDSNAAPAITSNSTSSANTENILRSHEGLELDPTQEEDGHRHRSVPPTPPSPNPNRNPMPTFQDRRRSSINPADIEAVVREMEANAQSRARLAVQTMAPIAEPVSTTATTSVDTSARPLPLPSPPQTELDSEGTVSRATPPLQ</sequence>
<evidence type="ECO:0000313" key="2">
    <source>
        <dbReference type="EMBL" id="ORZ09653.1"/>
    </source>
</evidence>
<feature type="compositionally biased region" description="Low complexity" evidence="1">
    <location>
        <begin position="554"/>
        <end position="579"/>
    </location>
</feature>
<dbReference type="RefSeq" id="XP_021878923.1">
    <property type="nucleotide sequence ID" value="XM_022030360.1"/>
</dbReference>
<reference evidence="2 3" key="1">
    <citation type="submission" date="2016-07" db="EMBL/GenBank/DDBJ databases">
        <title>Pervasive Adenine N6-methylation of Active Genes in Fungi.</title>
        <authorList>
            <consortium name="DOE Joint Genome Institute"/>
            <person name="Mondo S.J."/>
            <person name="Dannebaum R.O."/>
            <person name="Kuo R.C."/>
            <person name="Labutti K."/>
            <person name="Haridas S."/>
            <person name="Kuo A."/>
            <person name="Salamov A."/>
            <person name="Ahrendt S.R."/>
            <person name="Lipzen A."/>
            <person name="Sullivan W."/>
            <person name="Andreopoulos W.B."/>
            <person name="Clum A."/>
            <person name="Lindquist E."/>
            <person name="Daum C."/>
            <person name="Ramamoorthy G.K."/>
            <person name="Gryganskyi A."/>
            <person name="Culley D."/>
            <person name="Magnuson J.K."/>
            <person name="James T.Y."/>
            <person name="O'Malley M.A."/>
            <person name="Stajich J.E."/>
            <person name="Spatafora J.W."/>
            <person name="Visel A."/>
            <person name="Grigoriev I.V."/>
        </authorList>
    </citation>
    <scope>NUCLEOTIDE SEQUENCE [LARGE SCALE GENOMIC DNA]</scope>
    <source>
        <strain evidence="2 3">NRRL 3116</strain>
    </source>
</reference>
<feature type="compositionally biased region" description="Polar residues" evidence="1">
    <location>
        <begin position="145"/>
        <end position="166"/>
    </location>
</feature>
<comment type="caution">
    <text evidence="2">The sequence shown here is derived from an EMBL/GenBank/DDBJ whole genome shotgun (WGS) entry which is preliminary data.</text>
</comment>
<feature type="compositionally biased region" description="Low complexity" evidence="1">
    <location>
        <begin position="435"/>
        <end position="465"/>
    </location>
</feature>
<feature type="compositionally biased region" description="Polar residues" evidence="1">
    <location>
        <begin position="220"/>
        <end position="237"/>
    </location>
</feature>
<name>A0A1Y2GHB8_9FUNG</name>
<dbReference type="AlphaFoldDB" id="A0A1Y2GHB8"/>
<accession>A0A1Y2GHB8</accession>
<dbReference type="STRING" id="64571.A0A1Y2GHB8"/>
<dbReference type="InParanoid" id="A0A1Y2GHB8"/>
<dbReference type="EMBL" id="MCFF01000033">
    <property type="protein sequence ID" value="ORZ09653.1"/>
    <property type="molecule type" value="Genomic_DNA"/>
</dbReference>
<evidence type="ECO:0000256" key="1">
    <source>
        <dbReference type="SAM" id="MobiDB-lite"/>
    </source>
</evidence>
<feature type="compositionally biased region" description="Low complexity" evidence="1">
    <location>
        <begin position="388"/>
        <end position="411"/>
    </location>
</feature>
<gene>
    <name evidence="2" type="ORF">BCR41DRAFT_424012</name>
</gene>
<feature type="region of interest" description="Disordered" evidence="1">
    <location>
        <begin position="428"/>
        <end position="465"/>
    </location>
</feature>
<evidence type="ECO:0000313" key="3">
    <source>
        <dbReference type="Proteomes" id="UP000193648"/>
    </source>
</evidence>
<feature type="region of interest" description="Disordered" evidence="1">
    <location>
        <begin position="539"/>
        <end position="593"/>
    </location>
</feature>
<feature type="compositionally biased region" description="Low complexity" evidence="1">
    <location>
        <begin position="733"/>
        <end position="745"/>
    </location>
</feature>